<protein>
    <submittedName>
        <fullName evidence="1">2'-5' RNA ligase family protein</fullName>
    </submittedName>
</protein>
<dbReference type="Proteomes" id="UP001500013">
    <property type="component" value="Unassembled WGS sequence"/>
</dbReference>
<keyword evidence="2" id="KW-1185">Reference proteome</keyword>
<evidence type="ECO:0000313" key="1">
    <source>
        <dbReference type="EMBL" id="GAA1966137.1"/>
    </source>
</evidence>
<organism evidence="1 2">
    <name type="scientific">Terrabacter lapilli</name>
    <dbReference type="NCBI Taxonomy" id="436231"/>
    <lineage>
        <taxon>Bacteria</taxon>
        <taxon>Bacillati</taxon>
        <taxon>Actinomycetota</taxon>
        <taxon>Actinomycetes</taxon>
        <taxon>Micrococcales</taxon>
        <taxon>Intrasporangiaceae</taxon>
        <taxon>Terrabacter</taxon>
    </lineage>
</organism>
<sequence length="193" mass="20784">MTGPEGAAPGPFGTVGGVSVARPTTIGVSIPIPAPHGDYLQQRRDDFGDPAAWQIPAHITLLPPTEVDGDAYAAFRAHCAHVAATHTSFRVVLRGTGTFRPLSDVVFIQVAQGVSNCEALEVALRSGPIRRDLDFYYHPHVTVAHNVPADALDKAFEDLADYSVAFEVNAYHLYEQGEDGVWRPVHEFALAGN</sequence>
<dbReference type="SUPFAM" id="SSF55144">
    <property type="entry name" value="LigT-like"/>
    <property type="match status" value="1"/>
</dbReference>
<dbReference type="PANTHER" id="PTHR40037:SF1">
    <property type="entry name" value="PHOSPHOESTERASE SAOUHSC_00951-RELATED"/>
    <property type="match status" value="1"/>
</dbReference>
<name>A0ABN2RAF2_9MICO</name>
<dbReference type="GO" id="GO:0016874">
    <property type="term" value="F:ligase activity"/>
    <property type="evidence" value="ECO:0007669"/>
    <property type="project" value="UniProtKB-KW"/>
</dbReference>
<reference evidence="1 2" key="1">
    <citation type="journal article" date="2019" name="Int. J. Syst. Evol. Microbiol.">
        <title>The Global Catalogue of Microorganisms (GCM) 10K type strain sequencing project: providing services to taxonomists for standard genome sequencing and annotation.</title>
        <authorList>
            <consortium name="The Broad Institute Genomics Platform"/>
            <consortium name="The Broad Institute Genome Sequencing Center for Infectious Disease"/>
            <person name="Wu L."/>
            <person name="Ma J."/>
        </authorList>
    </citation>
    <scope>NUCLEOTIDE SEQUENCE [LARGE SCALE GENOMIC DNA]</scope>
    <source>
        <strain evidence="1 2">JCM 15628</strain>
    </source>
</reference>
<dbReference type="Pfam" id="PF13563">
    <property type="entry name" value="2_5_RNA_ligase2"/>
    <property type="match status" value="1"/>
</dbReference>
<dbReference type="EMBL" id="BAAAPU010000001">
    <property type="protein sequence ID" value="GAA1966137.1"/>
    <property type="molecule type" value="Genomic_DNA"/>
</dbReference>
<evidence type="ECO:0000313" key="2">
    <source>
        <dbReference type="Proteomes" id="UP001500013"/>
    </source>
</evidence>
<comment type="caution">
    <text evidence="1">The sequence shown here is derived from an EMBL/GenBank/DDBJ whole genome shotgun (WGS) entry which is preliminary data.</text>
</comment>
<proteinExistence type="predicted"/>
<gene>
    <name evidence="1" type="ORF">GCM10009817_02420</name>
</gene>
<dbReference type="InterPro" id="IPR050580">
    <property type="entry name" value="2H_phosphoesterase_YjcG-like"/>
</dbReference>
<accession>A0ABN2RAF2</accession>
<keyword evidence="1" id="KW-0436">Ligase</keyword>
<dbReference type="PANTHER" id="PTHR40037">
    <property type="entry name" value="PHOSPHOESTERASE YJCG-RELATED"/>
    <property type="match status" value="1"/>
</dbReference>
<dbReference type="InterPro" id="IPR009097">
    <property type="entry name" value="Cyclic_Pdiesterase"/>
</dbReference>
<dbReference type="Gene3D" id="3.90.1140.10">
    <property type="entry name" value="Cyclic phosphodiesterase"/>
    <property type="match status" value="1"/>
</dbReference>